<evidence type="ECO:0000313" key="4">
    <source>
        <dbReference type="EMBL" id="KAK7451180.1"/>
    </source>
</evidence>
<accession>A0ABR1J9E1</accession>
<evidence type="ECO:0000256" key="2">
    <source>
        <dbReference type="ARBA" id="ARBA00038157"/>
    </source>
</evidence>
<sequence length="388" mass="43315">MPANRESPLTPHPKPPTALGVHRVLSTRAGVRVSPLCLGAMSIGDKWNQRFGAMSKEDCFKLMDAYFEKGGNFIDTANSYQDETSEQFIGEWMEARNNRDQIVLATKYSTCFKVMDSEIQQTSNYVGNNTKSMNISVKHSLKKLRTDYIDILYVHWWDFDTSIEEVMDSLHNLVVSGKVLYLGVSDTPAWIVSQANQYARAYGKTPFIIYQGKWSILDRSFERDIIPMARANGLALAPWGVVGAGRLRTDAEEASREKSGELGRKTLSGEWKRTPEEVKTCRALEKLANEIGAKAITSVAIAYVMHKATHVFPIIGGRKIEHLEQNIEGLTLALTDEQIKFLENEAPPFDPGFPTSMLGDGSQPSFLLAAGTYSQRMPYPKPLGPPKM</sequence>
<feature type="domain" description="NADP-dependent oxidoreductase" evidence="3">
    <location>
        <begin position="35"/>
        <end position="342"/>
    </location>
</feature>
<proteinExistence type="inferred from homology"/>
<dbReference type="Proteomes" id="UP001498398">
    <property type="component" value="Unassembled WGS sequence"/>
</dbReference>
<dbReference type="SUPFAM" id="SSF51430">
    <property type="entry name" value="NAD(P)-linked oxidoreductase"/>
    <property type="match status" value="1"/>
</dbReference>
<comment type="caution">
    <text evidence="4">The sequence shown here is derived from an EMBL/GenBank/DDBJ whole genome shotgun (WGS) entry which is preliminary data.</text>
</comment>
<protein>
    <submittedName>
        <fullName evidence="4">Aryl-alcohol dehydrogenase aad14</fullName>
    </submittedName>
</protein>
<evidence type="ECO:0000259" key="3">
    <source>
        <dbReference type="Pfam" id="PF00248"/>
    </source>
</evidence>
<keyword evidence="1" id="KW-0521">NADP</keyword>
<gene>
    <name evidence="4" type="primary">AAD14_16</name>
    <name evidence="4" type="ORF">VKT23_012512</name>
</gene>
<dbReference type="Pfam" id="PF00248">
    <property type="entry name" value="Aldo_ket_red"/>
    <property type="match status" value="1"/>
</dbReference>
<dbReference type="PANTHER" id="PTHR43364">
    <property type="entry name" value="NADH-SPECIFIC METHYLGLYOXAL REDUCTASE-RELATED"/>
    <property type="match status" value="1"/>
</dbReference>
<comment type="similarity">
    <text evidence="2">Belongs to the aldo/keto reductase family. Aldo/keto reductase 2 subfamily.</text>
</comment>
<name>A0ABR1J9E1_9AGAR</name>
<dbReference type="Gene3D" id="3.20.20.100">
    <property type="entry name" value="NADP-dependent oxidoreductase domain"/>
    <property type="match status" value="1"/>
</dbReference>
<evidence type="ECO:0000313" key="5">
    <source>
        <dbReference type="Proteomes" id="UP001498398"/>
    </source>
</evidence>
<evidence type="ECO:0000256" key="1">
    <source>
        <dbReference type="ARBA" id="ARBA00022857"/>
    </source>
</evidence>
<dbReference type="InterPro" id="IPR023210">
    <property type="entry name" value="NADP_OxRdtase_dom"/>
</dbReference>
<keyword evidence="5" id="KW-1185">Reference proteome</keyword>
<dbReference type="EMBL" id="JBANRG010000031">
    <property type="protein sequence ID" value="KAK7451180.1"/>
    <property type="molecule type" value="Genomic_DNA"/>
</dbReference>
<reference evidence="4 5" key="1">
    <citation type="submission" date="2024-01" db="EMBL/GenBank/DDBJ databases">
        <title>A draft genome for the cacao thread blight pathogen Marasmiellus scandens.</title>
        <authorList>
            <person name="Baruah I.K."/>
            <person name="Leung J."/>
            <person name="Bukari Y."/>
            <person name="Amoako-Attah I."/>
            <person name="Meinhardt L.W."/>
            <person name="Bailey B.A."/>
            <person name="Cohen S.P."/>
        </authorList>
    </citation>
    <scope>NUCLEOTIDE SEQUENCE [LARGE SCALE GENOMIC DNA]</scope>
    <source>
        <strain evidence="4 5">GH-19</strain>
    </source>
</reference>
<dbReference type="InterPro" id="IPR050523">
    <property type="entry name" value="AKR_Detox_Biosynth"/>
</dbReference>
<dbReference type="PANTHER" id="PTHR43364:SF7">
    <property type="entry name" value="NADP-DEPENDENT OXIDOREDUCTASE DOMAIN-CONTAINING PROTEIN-RELATED"/>
    <property type="match status" value="1"/>
</dbReference>
<organism evidence="4 5">
    <name type="scientific">Marasmiellus scandens</name>
    <dbReference type="NCBI Taxonomy" id="2682957"/>
    <lineage>
        <taxon>Eukaryota</taxon>
        <taxon>Fungi</taxon>
        <taxon>Dikarya</taxon>
        <taxon>Basidiomycota</taxon>
        <taxon>Agaricomycotina</taxon>
        <taxon>Agaricomycetes</taxon>
        <taxon>Agaricomycetidae</taxon>
        <taxon>Agaricales</taxon>
        <taxon>Marasmiineae</taxon>
        <taxon>Omphalotaceae</taxon>
        <taxon>Marasmiellus</taxon>
    </lineage>
</organism>
<dbReference type="InterPro" id="IPR036812">
    <property type="entry name" value="NAD(P)_OxRdtase_dom_sf"/>
</dbReference>